<accession>A0AAT9G926</accession>
<dbReference type="PANTHER" id="PTHR21262:SF36">
    <property type="entry name" value="BIFUNCTIONAL (P)PPGPP SYNTHASE_HYDROLASE SPOT"/>
    <property type="match status" value="1"/>
</dbReference>
<dbReference type="AlphaFoldDB" id="A0AAT9G926"/>
<comment type="catalytic activity">
    <reaction evidence="2">
        <text>GTP + ATP = guanosine 3'-diphosphate 5'-triphosphate + AMP</text>
        <dbReference type="Rhea" id="RHEA:22088"/>
        <dbReference type="ChEBI" id="CHEBI:30616"/>
        <dbReference type="ChEBI" id="CHEBI:37565"/>
        <dbReference type="ChEBI" id="CHEBI:142410"/>
        <dbReference type="ChEBI" id="CHEBI:456215"/>
        <dbReference type="EC" id="2.7.6.5"/>
    </reaction>
</comment>
<evidence type="ECO:0000256" key="2">
    <source>
        <dbReference type="ARBA" id="ARBA00048244"/>
    </source>
</evidence>
<reference evidence="3" key="1">
    <citation type="submission" date="2024-01" db="EMBL/GenBank/DDBJ databases">
        <title>Sequencing the genomes of a sandfly, Sergentomyia squamirostris, and its two endosymbionts.</title>
        <authorList>
            <person name="Itokawa K."/>
            <person name="Sanjoba C."/>
        </authorList>
    </citation>
    <scope>NUCLEOTIDE SEQUENCE</scope>
    <source>
        <strain evidence="3">RiSSQ</strain>
    </source>
</reference>
<dbReference type="GO" id="GO:0008893">
    <property type="term" value="F:guanosine-3',5'-bis(diphosphate) 3'-diphosphatase activity"/>
    <property type="evidence" value="ECO:0007669"/>
    <property type="project" value="TreeGrafter"/>
</dbReference>
<evidence type="ECO:0000256" key="1">
    <source>
        <dbReference type="ARBA" id="ARBA00013251"/>
    </source>
</evidence>
<dbReference type="EMBL" id="AP029170">
    <property type="protein sequence ID" value="BFD46324.1"/>
    <property type="molecule type" value="Genomic_DNA"/>
</dbReference>
<dbReference type="GO" id="GO:0005886">
    <property type="term" value="C:plasma membrane"/>
    <property type="evidence" value="ECO:0007669"/>
    <property type="project" value="TreeGrafter"/>
</dbReference>
<dbReference type="Pfam" id="PF13328">
    <property type="entry name" value="HD_4"/>
    <property type="match status" value="1"/>
</dbReference>
<dbReference type="PANTHER" id="PTHR21262">
    <property type="entry name" value="GUANOSINE-3',5'-BIS DIPHOSPHATE 3'-PYROPHOSPHOHYDROLASE"/>
    <property type="match status" value="1"/>
</dbReference>
<sequence length="268" mass="31467">MLQVIRILVYNNFIIKISWFLMEDVNNYWDNSKYQYCAYAERLLKELTLLNTKVKQPIDMYEVKKGIYYAKKYHGSQMRQSGEPYYSHPVEVAYMLAQYTSLEIPRLFRTDMIVTALLHDTIEDTQLTEKMIAYIFGSQVASQVEDLTRVKPHGKISSAETLDLLIQQKKYDVALIKLFDRIHNLETLGAKSPEKIRKIVQESMREFVIITMYLEIPQLTQKLLRLCYQYLSIITQSFPQNQPLAFSKDTLLFSPTFQNEIAQMRTLG</sequence>
<dbReference type="GO" id="GO:0042594">
    <property type="term" value="P:response to starvation"/>
    <property type="evidence" value="ECO:0007669"/>
    <property type="project" value="TreeGrafter"/>
</dbReference>
<dbReference type="Gene3D" id="1.10.3210.10">
    <property type="entry name" value="Hypothetical protein af1432"/>
    <property type="match status" value="1"/>
</dbReference>
<gene>
    <name evidence="3" type="ORF">DMENIID0002_09700</name>
</gene>
<dbReference type="GO" id="GO:0008728">
    <property type="term" value="F:GTP diphosphokinase activity"/>
    <property type="evidence" value="ECO:0007669"/>
    <property type="project" value="UniProtKB-EC"/>
</dbReference>
<protein>
    <recommendedName>
        <fullName evidence="1">GTP diphosphokinase</fullName>
        <ecNumber evidence="1">2.7.6.5</ecNumber>
    </recommendedName>
</protein>
<proteinExistence type="predicted"/>
<evidence type="ECO:0000313" key="3">
    <source>
        <dbReference type="EMBL" id="BFD46324.1"/>
    </source>
</evidence>
<organism evidence="3">
    <name type="scientific">Candidatus Tisiphia endosymbiont of Sergentomyia squamirostris</name>
    <dbReference type="NCBI Taxonomy" id="3113639"/>
    <lineage>
        <taxon>Bacteria</taxon>
        <taxon>Pseudomonadati</taxon>
        <taxon>Pseudomonadota</taxon>
        <taxon>Alphaproteobacteria</taxon>
        <taxon>Rickettsiales</taxon>
        <taxon>Rickettsiaceae</taxon>
        <taxon>Rickettsieae</taxon>
        <taxon>Candidatus Tisiphia</taxon>
    </lineage>
</organism>
<name>A0AAT9G926_9RICK</name>
<dbReference type="EC" id="2.7.6.5" evidence="1"/>
<dbReference type="SUPFAM" id="SSF109604">
    <property type="entry name" value="HD-domain/PDEase-like"/>
    <property type="match status" value="1"/>
</dbReference>
<dbReference type="GO" id="GO:0015969">
    <property type="term" value="P:guanosine tetraphosphate metabolic process"/>
    <property type="evidence" value="ECO:0007669"/>
    <property type="project" value="TreeGrafter"/>
</dbReference>